<dbReference type="InterPro" id="IPR055411">
    <property type="entry name" value="LRR_FXL15/At3g58940/PEG3-like"/>
</dbReference>
<dbReference type="InterPro" id="IPR036047">
    <property type="entry name" value="F-box-like_dom_sf"/>
</dbReference>
<dbReference type="EMBL" id="CM001218">
    <property type="protein sequence ID" value="AES63402.1"/>
    <property type="molecule type" value="Genomic_DNA"/>
</dbReference>
<dbReference type="PANTHER" id="PTHR31900">
    <property type="entry name" value="F-BOX/RNI SUPERFAMILY PROTEIN-RELATED"/>
    <property type="match status" value="1"/>
</dbReference>
<sequence>MTYTTEEKTYMCSMDLEAENHLTFCFLNLPPSNPDIVLVKICFQTTTTAAMDRLGSLPDDILTRILSSVPTKQAVATSILSKRWIHLWRYVPVLDFTETNMEDLESVRRFKEFVSSFLLLRKAAGNHSINTFILGIQRYSSPIHAPGDNYLDMMRRTTYHNTLIRKLTLAPSLPISILTCTTLVVLKLRWFWFFKDANSHYNFPSLKTLHLKDIYLHHQHEFTFLLDACPLLEDLQLSNIHFDPSARFSSLYRKQQLRCSSLKRLNKADITDHGCYFMVKSLSNVEFLRIQLCKGYCPPNDFPTFHNLTHLVLNYNCDIIVQVLYHCPKLQNLDFYEDLNTTRDYKQNWVDPESVPSCLSLNLTTCNMRDFVVVDQHRNRIMLARFILDNARVLETMSIWCYKRWPKAERVLSSCPKASATCQLTIDCGCKFTFKRHNKRTKNGR</sequence>
<dbReference type="STRING" id="3880.G7ILB4"/>
<dbReference type="InterPro" id="IPR001810">
    <property type="entry name" value="F-box_dom"/>
</dbReference>
<evidence type="ECO:0000313" key="3">
    <source>
        <dbReference type="EnsemblPlants" id="AES63402"/>
    </source>
</evidence>
<reference evidence="2 4" key="2">
    <citation type="journal article" date="2014" name="BMC Genomics">
        <title>An improved genome release (version Mt4.0) for the model legume Medicago truncatula.</title>
        <authorList>
            <person name="Tang H."/>
            <person name="Krishnakumar V."/>
            <person name="Bidwell S."/>
            <person name="Rosen B."/>
            <person name="Chan A."/>
            <person name="Zhou S."/>
            <person name="Gentzbittel L."/>
            <person name="Childs K.L."/>
            <person name="Yandell M."/>
            <person name="Gundlach H."/>
            <person name="Mayer K.F."/>
            <person name="Schwartz D.C."/>
            <person name="Town C.D."/>
        </authorList>
    </citation>
    <scope>GENOME REANNOTATION</scope>
    <source>
        <strain evidence="3 4">cv. Jemalong A17</strain>
    </source>
</reference>
<reference evidence="3" key="3">
    <citation type="submission" date="2015-04" db="UniProtKB">
        <authorList>
            <consortium name="EnsemblPlants"/>
        </authorList>
    </citation>
    <scope>IDENTIFICATION</scope>
    <source>
        <strain evidence="3">cv. Jemalong A17</strain>
    </source>
</reference>
<keyword evidence="4" id="KW-1185">Reference proteome</keyword>
<dbReference type="PROSITE" id="PS50181">
    <property type="entry name" value="FBOX"/>
    <property type="match status" value="1"/>
</dbReference>
<dbReference type="PANTHER" id="PTHR31900:SF34">
    <property type="entry name" value="EMB|CAB62440.1-RELATED"/>
    <property type="match status" value="1"/>
</dbReference>
<dbReference type="InterPro" id="IPR006566">
    <property type="entry name" value="FBD"/>
</dbReference>
<dbReference type="EnsemblPlants" id="AES63402">
    <property type="protein sequence ID" value="AES63402"/>
    <property type="gene ID" value="MTR_2g008320"/>
</dbReference>
<dbReference type="SUPFAM" id="SSF52047">
    <property type="entry name" value="RNI-like"/>
    <property type="match status" value="1"/>
</dbReference>
<dbReference type="InterPro" id="IPR053781">
    <property type="entry name" value="F-box_AtFBL13-like"/>
</dbReference>
<name>G7ILB4_MEDTR</name>
<reference evidence="2 4" key="1">
    <citation type="journal article" date="2011" name="Nature">
        <title>The Medicago genome provides insight into the evolution of rhizobial symbioses.</title>
        <authorList>
            <person name="Young N.D."/>
            <person name="Debelle F."/>
            <person name="Oldroyd G.E."/>
            <person name="Geurts R."/>
            <person name="Cannon S.B."/>
            <person name="Udvardi M.K."/>
            <person name="Benedito V.A."/>
            <person name="Mayer K.F."/>
            <person name="Gouzy J."/>
            <person name="Schoof H."/>
            <person name="Van de Peer Y."/>
            <person name="Proost S."/>
            <person name="Cook D.R."/>
            <person name="Meyers B.C."/>
            <person name="Spannagl M."/>
            <person name="Cheung F."/>
            <person name="De Mita S."/>
            <person name="Krishnakumar V."/>
            <person name="Gundlach H."/>
            <person name="Zhou S."/>
            <person name="Mudge J."/>
            <person name="Bharti A.K."/>
            <person name="Murray J.D."/>
            <person name="Naoumkina M.A."/>
            <person name="Rosen B."/>
            <person name="Silverstein K.A."/>
            <person name="Tang H."/>
            <person name="Rombauts S."/>
            <person name="Zhao P.X."/>
            <person name="Zhou P."/>
            <person name="Barbe V."/>
            <person name="Bardou P."/>
            <person name="Bechner M."/>
            <person name="Bellec A."/>
            <person name="Berger A."/>
            <person name="Berges H."/>
            <person name="Bidwell S."/>
            <person name="Bisseling T."/>
            <person name="Choisne N."/>
            <person name="Couloux A."/>
            <person name="Denny R."/>
            <person name="Deshpande S."/>
            <person name="Dai X."/>
            <person name="Doyle J.J."/>
            <person name="Dudez A.M."/>
            <person name="Farmer A.D."/>
            <person name="Fouteau S."/>
            <person name="Franken C."/>
            <person name="Gibelin C."/>
            <person name="Gish J."/>
            <person name="Goldstein S."/>
            <person name="Gonzalez A.J."/>
            <person name="Green P.J."/>
            <person name="Hallab A."/>
            <person name="Hartog M."/>
            <person name="Hua A."/>
            <person name="Humphray S.J."/>
            <person name="Jeong D.H."/>
            <person name="Jing Y."/>
            <person name="Jocker A."/>
            <person name="Kenton S.M."/>
            <person name="Kim D.J."/>
            <person name="Klee K."/>
            <person name="Lai H."/>
            <person name="Lang C."/>
            <person name="Lin S."/>
            <person name="Macmil S.L."/>
            <person name="Magdelenat G."/>
            <person name="Matthews L."/>
            <person name="McCorrison J."/>
            <person name="Monaghan E.L."/>
            <person name="Mun J.H."/>
            <person name="Najar F.Z."/>
            <person name="Nicholson C."/>
            <person name="Noirot C."/>
            <person name="O'Bleness M."/>
            <person name="Paule C.R."/>
            <person name="Poulain J."/>
            <person name="Prion F."/>
            <person name="Qin B."/>
            <person name="Qu C."/>
            <person name="Retzel E.F."/>
            <person name="Riddle C."/>
            <person name="Sallet E."/>
            <person name="Samain S."/>
            <person name="Samson N."/>
            <person name="Sanders I."/>
            <person name="Saurat O."/>
            <person name="Scarpelli C."/>
            <person name="Schiex T."/>
            <person name="Segurens B."/>
            <person name="Severin A.J."/>
            <person name="Sherrier D.J."/>
            <person name="Shi R."/>
            <person name="Sims S."/>
            <person name="Singer S.R."/>
            <person name="Sinharoy S."/>
            <person name="Sterck L."/>
            <person name="Viollet A."/>
            <person name="Wang B.B."/>
            <person name="Wang K."/>
            <person name="Wang M."/>
            <person name="Wang X."/>
            <person name="Warfsmann J."/>
            <person name="Weissenbach J."/>
            <person name="White D.D."/>
            <person name="White J.D."/>
            <person name="Wiley G.B."/>
            <person name="Wincker P."/>
            <person name="Xing Y."/>
            <person name="Yang L."/>
            <person name="Yao Z."/>
            <person name="Ying F."/>
            <person name="Zhai J."/>
            <person name="Zhou L."/>
            <person name="Zuber A."/>
            <person name="Denarie J."/>
            <person name="Dixon R.A."/>
            <person name="May G.D."/>
            <person name="Schwartz D.C."/>
            <person name="Rogers J."/>
            <person name="Quetier F."/>
            <person name="Town C.D."/>
            <person name="Roe B.A."/>
        </authorList>
    </citation>
    <scope>NUCLEOTIDE SEQUENCE [LARGE SCALE GENOMIC DNA]</scope>
    <source>
        <strain evidence="2">A17</strain>
        <strain evidence="3 4">cv. Jemalong A17</strain>
    </source>
</reference>
<dbReference type="InterPro" id="IPR032675">
    <property type="entry name" value="LRR_dom_sf"/>
</dbReference>
<dbReference type="Pfam" id="PF08387">
    <property type="entry name" value="FBD"/>
    <property type="match status" value="1"/>
</dbReference>
<dbReference type="PaxDb" id="3880-AES63402"/>
<dbReference type="HOGENOM" id="CLU_010721_1_2_1"/>
<proteinExistence type="predicted"/>
<dbReference type="InterPro" id="IPR050232">
    <property type="entry name" value="FBL13/AtMIF1-like"/>
</dbReference>
<gene>
    <name evidence="2" type="ordered locus">MTR_2g008320</name>
</gene>
<dbReference type="Pfam" id="PF00646">
    <property type="entry name" value="F-box"/>
    <property type="match status" value="1"/>
</dbReference>
<dbReference type="Proteomes" id="UP000002051">
    <property type="component" value="Chromosome 2"/>
</dbReference>
<organism evidence="2 4">
    <name type="scientific">Medicago truncatula</name>
    <name type="common">Barrel medic</name>
    <name type="synonym">Medicago tribuloides</name>
    <dbReference type="NCBI Taxonomy" id="3880"/>
    <lineage>
        <taxon>Eukaryota</taxon>
        <taxon>Viridiplantae</taxon>
        <taxon>Streptophyta</taxon>
        <taxon>Embryophyta</taxon>
        <taxon>Tracheophyta</taxon>
        <taxon>Spermatophyta</taxon>
        <taxon>Magnoliopsida</taxon>
        <taxon>eudicotyledons</taxon>
        <taxon>Gunneridae</taxon>
        <taxon>Pentapetalae</taxon>
        <taxon>rosids</taxon>
        <taxon>fabids</taxon>
        <taxon>Fabales</taxon>
        <taxon>Fabaceae</taxon>
        <taxon>Papilionoideae</taxon>
        <taxon>50 kb inversion clade</taxon>
        <taxon>NPAAA clade</taxon>
        <taxon>Hologalegina</taxon>
        <taxon>IRL clade</taxon>
        <taxon>Trifolieae</taxon>
        <taxon>Medicago</taxon>
    </lineage>
</organism>
<dbReference type="AlphaFoldDB" id="G7ILB4"/>
<evidence type="ECO:0000313" key="4">
    <source>
        <dbReference type="Proteomes" id="UP000002051"/>
    </source>
</evidence>
<feature type="domain" description="F-box" evidence="1">
    <location>
        <begin position="51"/>
        <end position="87"/>
    </location>
</feature>
<protein>
    <submittedName>
        <fullName evidence="2">F-box/RNI/FBD-like domain protein</fullName>
    </submittedName>
</protein>
<dbReference type="SUPFAM" id="SSF81383">
    <property type="entry name" value="F-box domain"/>
    <property type="match status" value="1"/>
</dbReference>
<evidence type="ECO:0000259" key="1">
    <source>
        <dbReference type="PROSITE" id="PS50181"/>
    </source>
</evidence>
<evidence type="ECO:0000313" key="2">
    <source>
        <dbReference type="EMBL" id="AES63402.1"/>
    </source>
</evidence>
<dbReference type="Pfam" id="PF24758">
    <property type="entry name" value="LRR_At5g56370"/>
    <property type="match status" value="1"/>
</dbReference>
<dbReference type="Gene3D" id="3.80.10.10">
    <property type="entry name" value="Ribonuclease Inhibitor"/>
    <property type="match status" value="1"/>
</dbReference>
<dbReference type="CDD" id="cd22160">
    <property type="entry name" value="F-box_AtFBL13-like"/>
    <property type="match status" value="1"/>
</dbReference>
<dbReference type="SMART" id="SM00579">
    <property type="entry name" value="FBD"/>
    <property type="match status" value="1"/>
</dbReference>
<dbReference type="OMA" id="HEESDWI"/>
<accession>G7ILB4</accession>